<dbReference type="Proteomes" id="UP000008204">
    <property type="component" value="Chromosome"/>
</dbReference>
<evidence type="ECO:0000313" key="2">
    <source>
        <dbReference type="Proteomes" id="UP000008204"/>
    </source>
</evidence>
<evidence type="ECO:0008006" key="3">
    <source>
        <dbReference type="Google" id="ProtNLM"/>
    </source>
</evidence>
<gene>
    <name evidence="1" type="ordered locus">PCC8801_0796</name>
</gene>
<name>B7JYK8_RIPO1</name>
<dbReference type="InterPro" id="IPR058084">
    <property type="entry name" value="Slr1658-like"/>
</dbReference>
<keyword evidence="2" id="KW-1185">Reference proteome</keyword>
<dbReference type="eggNOG" id="COG5381">
    <property type="taxonomic scope" value="Bacteria"/>
</dbReference>
<dbReference type="KEGG" id="cyp:PCC8801_0796"/>
<dbReference type="OrthoDB" id="5488639at2"/>
<sequence>MTKTFGSYILNFPHTNNSLELIFNPTSSSIKKIWRNNRLSAHFIADYFSNFLPIDENNPAYKQRVKNSKGAVSYVANELLENTMKFSDPNSDHDIKIGVHFLNNSEFTVTVFATNAMAAQDIDKFQYFIQELLSCEPDEFYVRQIEKSLSEEEEEESSGLGLVTMMMDYSAKLGWKFETCPKDPKIVLVTTMVQIVL</sequence>
<dbReference type="Pfam" id="PF19788">
    <property type="entry name" value="DUF6272"/>
    <property type="match status" value="1"/>
</dbReference>
<protein>
    <recommendedName>
        <fullName evidence="3">ATP-binding protein</fullName>
    </recommendedName>
</protein>
<dbReference type="HOGENOM" id="CLU_100987_0_0_3"/>
<dbReference type="InterPro" id="IPR046239">
    <property type="entry name" value="DUF6272"/>
</dbReference>
<dbReference type="RefSeq" id="WP_012594154.1">
    <property type="nucleotide sequence ID" value="NC_011726.1"/>
</dbReference>
<dbReference type="NCBIfam" id="NF047703">
    <property type="entry name" value="slr1658_superfam"/>
    <property type="match status" value="1"/>
</dbReference>
<evidence type="ECO:0000313" key="1">
    <source>
        <dbReference type="EMBL" id="ACK64878.1"/>
    </source>
</evidence>
<dbReference type="AlphaFoldDB" id="B7JYK8"/>
<reference evidence="2" key="1">
    <citation type="journal article" date="2011" name="MBio">
        <title>Novel metabolic attributes of the genus Cyanothece, comprising a group of unicellular nitrogen-fixing Cyanobacteria.</title>
        <authorList>
            <person name="Bandyopadhyay A."/>
            <person name="Elvitigala T."/>
            <person name="Welsh E."/>
            <person name="Stockel J."/>
            <person name="Liberton M."/>
            <person name="Min H."/>
            <person name="Sherman L.A."/>
            <person name="Pakrasi H.B."/>
        </authorList>
    </citation>
    <scope>NUCLEOTIDE SEQUENCE [LARGE SCALE GENOMIC DNA]</scope>
    <source>
        <strain evidence="2">PCC 8801</strain>
    </source>
</reference>
<proteinExistence type="predicted"/>
<dbReference type="EMBL" id="CP001287">
    <property type="protein sequence ID" value="ACK64878.1"/>
    <property type="molecule type" value="Genomic_DNA"/>
</dbReference>
<organism evidence="1 2">
    <name type="scientific">Rippkaea orientalis (strain PCC 8801 / RF-1)</name>
    <name type="common">Cyanothece sp. (strain PCC 8801)</name>
    <dbReference type="NCBI Taxonomy" id="41431"/>
    <lineage>
        <taxon>Bacteria</taxon>
        <taxon>Bacillati</taxon>
        <taxon>Cyanobacteriota</taxon>
        <taxon>Cyanophyceae</taxon>
        <taxon>Oscillatoriophycideae</taxon>
        <taxon>Chroococcales</taxon>
        <taxon>Aphanothecaceae</taxon>
        <taxon>Rippkaea</taxon>
        <taxon>Rippkaea orientalis</taxon>
    </lineage>
</organism>
<accession>B7JYK8</accession>
<dbReference type="STRING" id="41431.PCC8801_0796"/>